<dbReference type="AlphaFoldDB" id="A0A4Q4N1C8"/>
<proteinExistence type="predicted"/>
<evidence type="ECO:0000313" key="1">
    <source>
        <dbReference type="EMBL" id="RYN67328.1"/>
    </source>
</evidence>
<gene>
    <name evidence="1" type="ORF">AA0117_g11652</name>
</gene>
<reference evidence="2" key="1">
    <citation type="journal article" date="2019" name="bioRxiv">
        <title>Genomics, evolutionary history and diagnostics of the Alternaria alternata species group including apple and Asian pear pathotypes.</title>
        <authorList>
            <person name="Armitage A.D."/>
            <person name="Cockerton H.M."/>
            <person name="Sreenivasaprasad S."/>
            <person name="Woodhall J.W."/>
            <person name="Lane C.R."/>
            <person name="Harrison R.J."/>
            <person name="Clarkson J.P."/>
        </authorList>
    </citation>
    <scope>NUCLEOTIDE SEQUENCE [LARGE SCALE GENOMIC DNA]</scope>
    <source>
        <strain evidence="2">FERA 1177</strain>
    </source>
</reference>
<accession>A0A4Q4N1C8</accession>
<sequence>MNVDRLEFGNLKITLTHQSVSNAVTFEIQLPIEGWNGLSRGVVGGGRASGCHDTPGFGNTVKDG</sequence>
<protein>
    <submittedName>
        <fullName evidence="1">Uncharacterized protein</fullName>
    </submittedName>
</protein>
<organism evidence="1 2">
    <name type="scientific">Alternaria alternata</name>
    <name type="common">Alternaria rot fungus</name>
    <name type="synonym">Torula alternata</name>
    <dbReference type="NCBI Taxonomy" id="5599"/>
    <lineage>
        <taxon>Eukaryota</taxon>
        <taxon>Fungi</taxon>
        <taxon>Dikarya</taxon>
        <taxon>Ascomycota</taxon>
        <taxon>Pezizomycotina</taxon>
        <taxon>Dothideomycetes</taxon>
        <taxon>Pleosporomycetidae</taxon>
        <taxon>Pleosporales</taxon>
        <taxon>Pleosporineae</taxon>
        <taxon>Pleosporaceae</taxon>
        <taxon>Alternaria</taxon>
        <taxon>Alternaria sect. Alternaria</taxon>
        <taxon>Alternaria alternata complex</taxon>
    </lineage>
</organism>
<dbReference type="EMBL" id="PDXD01000055">
    <property type="protein sequence ID" value="RYN67328.1"/>
    <property type="molecule type" value="Genomic_DNA"/>
</dbReference>
<name>A0A4Q4N1C8_ALTAL</name>
<comment type="caution">
    <text evidence="1">The sequence shown here is derived from an EMBL/GenBank/DDBJ whole genome shotgun (WGS) entry which is preliminary data.</text>
</comment>
<evidence type="ECO:0000313" key="2">
    <source>
        <dbReference type="Proteomes" id="UP000291422"/>
    </source>
</evidence>
<dbReference type="Proteomes" id="UP000291422">
    <property type="component" value="Unassembled WGS sequence"/>
</dbReference>